<accession>A0ABQ8R4P5</accession>
<evidence type="ECO:0000313" key="1">
    <source>
        <dbReference type="EMBL" id="KAJ4125538.1"/>
    </source>
</evidence>
<organism evidence="1 2">
    <name type="scientific">Fusarium equiseti</name>
    <name type="common">Fusarium scirpi</name>
    <dbReference type="NCBI Taxonomy" id="61235"/>
    <lineage>
        <taxon>Eukaryota</taxon>
        <taxon>Fungi</taxon>
        <taxon>Dikarya</taxon>
        <taxon>Ascomycota</taxon>
        <taxon>Pezizomycotina</taxon>
        <taxon>Sordariomycetes</taxon>
        <taxon>Hypocreomycetidae</taxon>
        <taxon>Hypocreales</taxon>
        <taxon>Nectriaceae</taxon>
        <taxon>Fusarium</taxon>
        <taxon>Fusarium incarnatum-equiseti species complex</taxon>
    </lineage>
</organism>
<comment type="caution">
    <text evidence="1">The sequence shown here is derived from an EMBL/GenBank/DDBJ whole genome shotgun (WGS) entry which is preliminary data.</text>
</comment>
<gene>
    <name evidence="1" type="ORF">NW768_009159</name>
</gene>
<dbReference type="PANTHER" id="PTHR10622:SF10">
    <property type="entry name" value="HET DOMAIN-CONTAINING PROTEIN"/>
    <property type="match status" value="1"/>
</dbReference>
<protein>
    <recommendedName>
        <fullName evidence="3">Heterokaryon incompatibility domain-containing protein</fullName>
    </recommendedName>
</protein>
<evidence type="ECO:0008006" key="3">
    <source>
        <dbReference type="Google" id="ProtNLM"/>
    </source>
</evidence>
<dbReference type="EMBL" id="JAOQBH010000014">
    <property type="protein sequence ID" value="KAJ4125538.1"/>
    <property type="molecule type" value="Genomic_DNA"/>
</dbReference>
<sequence>MYCWYQRATICYAYLEDVTDHTLTLAFPIVEFCKSRWFTRGWTLQELIAPQTVELYSKEWSVVGTKRSLASGIGSVAGIPISVLRGANPFTYNIGEQMSWASARTTTREEDLAYCLLGLFNVNMPLLYGEGSKSFHRLQEQILGQEEDYSIFA</sequence>
<keyword evidence="2" id="KW-1185">Reference proteome</keyword>
<dbReference type="Proteomes" id="UP001152024">
    <property type="component" value="Unassembled WGS sequence"/>
</dbReference>
<proteinExistence type="predicted"/>
<name>A0ABQ8R4P5_FUSEQ</name>
<evidence type="ECO:0000313" key="2">
    <source>
        <dbReference type="Proteomes" id="UP001152024"/>
    </source>
</evidence>
<dbReference type="PANTHER" id="PTHR10622">
    <property type="entry name" value="HET DOMAIN-CONTAINING PROTEIN"/>
    <property type="match status" value="1"/>
</dbReference>
<reference evidence="1" key="1">
    <citation type="submission" date="2022-09" db="EMBL/GenBank/DDBJ databases">
        <title>Fusarium specimens isolated from Avocado Roots.</title>
        <authorList>
            <person name="Stajich J."/>
            <person name="Roper C."/>
            <person name="Heimlech-Rivalta G."/>
        </authorList>
    </citation>
    <scope>NUCLEOTIDE SEQUENCE</scope>
    <source>
        <strain evidence="1">CF00095</strain>
    </source>
</reference>